<name>A0A2P2PMA5_RHIMU</name>
<evidence type="ECO:0000256" key="1">
    <source>
        <dbReference type="SAM" id="MobiDB-lite"/>
    </source>
</evidence>
<sequence>MLFPSLSTQFSQQPNRKFSNLEIQKSEFPNFNN</sequence>
<protein>
    <submittedName>
        <fullName evidence="2">Uncharacterized protein</fullName>
    </submittedName>
</protein>
<organism evidence="2">
    <name type="scientific">Rhizophora mucronata</name>
    <name type="common">Asiatic mangrove</name>
    <dbReference type="NCBI Taxonomy" id="61149"/>
    <lineage>
        <taxon>Eukaryota</taxon>
        <taxon>Viridiplantae</taxon>
        <taxon>Streptophyta</taxon>
        <taxon>Embryophyta</taxon>
        <taxon>Tracheophyta</taxon>
        <taxon>Spermatophyta</taxon>
        <taxon>Magnoliopsida</taxon>
        <taxon>eudicotyledons</taxon>
        <taxon>Gunneridae</taxon>
        <taxon>Pentapetalae</taxon>
        <taxon>rosids</taxon>
        <taxon>fabids</taxon>
        <taxon>Malpighiales</taxon>
        <taxon>Rhizophoraceae</taxon>
        <taxon>Rhizophora</taxon>
    </lineage>
</organism>
<proteinExistence type="predicted"/>
<feature type="region of interest" description="Disordered" evidence="1">
    <location>
        <begin position="1"/>
        <end position="33"/>
    </location>
</feature>
<dbReference type="EMBL" id="GGEC01075265">
    <property type="protein sequence ID" value="MBX55749.1"/>
    <property type="molecule type" value="Transcribed_RNA"/>
</dbReference>
<dbReference type="AlphaFoldDB" id="A0A2P2PMA5"/>
<reference evidence="2" key="1">
    <citation type="submission" date="2018-02" db="EMBL/GenBank/DDBJ databases">
        <title>Rhizophora mucronata_Transcriptome.</title>
        <authorList>
            <person name="Meera S.P."/>
            <person name="Sreeshan A."/>
            <person name="Augustine A."/>
        </authorList>
    </citation>
    <scope>NUCLEOTIDE SEQUENCE</scope>
    <source>
        <tissue evidence="2">Leaf</tissue>
    </source>
</reference>
<evidence type="ECO:0000313" key="2">
    <source>
        <dbReference type="EMBL" id="MBX55749.1"/>
    </source>
</evidence>
<accession>A0A2P2PMA5</accession>